<evidence type="ECO:0000259" key="5">
    <source>
        <dbReference type="PROSITE" id="PS50109"/>
    </source>
</evidence>
<dbReference type="Proteomes" id="UP001139311">
    <property type="component" value="Unassembled WGS sequence"/>
</dbReference>
<dbReference type="PANTHER" id="PTHR43065:SF42">
    <property type="entry name" value="TWO-COMPONENT SENSOR PPRA"/>
    <property type="match status" value="1"/>
</dbReference>
<dbReference type="Gene3D" id="1.10.287.130">
    <property type="match status" value="1"/>
</dbReference>
<evidence type="ECO:0000313" key="9">
    <source>
        <dbReference type="Proteomes" id="UP001139311"/>
    </source>
</evidence>
<dbReference type="Gene3D" id="3.40.50.2300">
    <property type="match status" value="1"/>
</dbReference>
<dbReference type="Gene3D" id="3.30.565.10">
    <property type="entry name" value="Histidine kinase-like ATPase, C-terminal domain"/>
    <property type="match status" value="1"/>
</dbReference>
<evidence type="ECO:0000259" key="7">
    <source>
        <dbReference type="PROSITE" id="PS50113"/>
    </source>
</evidence>
<protein>
    <recommendedName>
        <fullName evidence="2">histidine kinase</fullName>
        <ecNumber evidence="2">2.7.13.3</ecNumber>
    </recommendedName>
</protein>
<dbReference type="InterPro" id="IPR004358">
    <property type="entry name" value="Sig_transdc_His_kin-like_C"/>
</dbReference>
<feature type="region of interest" description="Disordered" evidence="4">
    <location>
        <begin position="1"/>
        <end position="43"/>
    </location>
</feature>
<dbReference type="InterPro" id="IPR035965">
    <property type="entry name" value="PAS-like_dom_sf"/>
</dbReference>
<evidence type="ECO:0000256" key="3">
    <source>
        <dbReference type="PROSITE-ProRule" id="PRU00169"/>
    </source>
</evidence>
<dbReference type="NCBIfam" id="TIGR00229">
    <property type="entry name" value="sensory_box"/>
    <property type="match status" value="1"/>
</dbReference>
<dbReference type="SUPFAM" id="SSF55874">
    <property type="entry name" value="ATPase domain of HSP90 chaperone/DNA topoisomerase II/histidine kinase"/>
    <property type="match status" value="1"/>
</dbReference>
<dbReference type="GO" id="GO:0000160">
    <property type="term" value="P:phosphorelay signal transduction system"/>
    <property type="evidence" value="ECO:0007669"/>
    <property type="project" value="InterPro"/>
</dbReference>
<feature type="domain" description="Histidine kinase" evidence="5">
    <location>
        <begin position="210"/>
        <end position="434"/>
    </location>
</feature>
<dbReference type="InterPro" id="IPR000700">
    <property type="entry name" value="PAS-assoc_C"/>
</dbReference>
<dbReference type="CDD" id="cd00130">
    <property type="entry name" value="PAS"/>
    <property type="match status" value="1"/>
</dbReference>
<dbReference type="CDD" id="cd00156">
    <property type="entry name" value="REC"/>
    <property type="match status" value="1"/>
</dbReference>
<dbReference type="RefSeq" id="WP_226612330.1">
    <property type="nucleotide sequence ID" value="NZ_JAJAQI010000045.1"/>
</dbReference>
<dbReference type="GO" id="GO:0004673">
    <property type="term" value="F:protein histidine kinase activity"/>
    <property type="evidence" value="ECO:0007669"/>
    <property type="project" value="UniProtKB-EC"/>
</dbReference>
<proteinExistence type="predicted"/>
<dbReference type="SMART" id="SM00387">
    <property type="entry name" value="HATPase_c"/>
    <property type="match status" value="1"/>
</dbReference>
<dbReference type="PROSITE" id="PS50113">
    <property type="entry name" value="PAC"/>
    <property type="match status" value="1"/>
</dbReference>
<dbReference type="Gene3D" id="3.30.450.20">
    <property type="entry name" value="PAS domain"/>
    <property type="match status" value="1"/>
</dbReference>
<dbReference type="PROSITE" id="PS50109">
    <property type="entry name" value="HIS_KIN"/>
    <property type="match status" value="1"/>
</dbReference>
<organism evidence="8 9">
    <name type="scientific">Roseicella aerolata</name>
    <dbReference type="NCBI Taxonomy" id="2883479"/>
    <lineage>
        <taxon>Bacteria</taxon>
        <taxon>Pseudomonadati</taxon>
        <taxon>Pseudomonadota</taxon>
        <taxon>Alphaproteobacteria</taxon>
        <taxon>Acetobacterales</taxon>
        <taxon>Roseomonadaceae</taxon>
        <taxon>Roseicella</taxon>
    </lineage>
</organism>
<keyword evidence="3" id="KW-0597">Phosphoprotein</keyword>
<dbReference type="EC" id="2.7.13.3" evidence="2"/>
<feature type="domain" description="PAC" evidence="7">
    <location>
        <begin position="113"/>
        <end position="165"/>
    </location>
</feature>
<gene>
    <name evidence="8" type="ORF">LHA35_22600</name>
</gene>
<dbReference type="PRINTS" id="PR00344">
    <property type="entry name" value="BCTRLSENSOR"/>
</dbReference>
<dbReference type="PROSITE" id="PS50110">
    <property type="entry name" value="RESPONSE_REGULATORY"/>
    <property type="match status" value="1"/>
</dbReference>
<dbReference type="Pfam" id="PF00072">
    <property type="entry name" value="Response_reg"/>
    <property type="match status" value="1"/>
</dbReference>
<evidence type="ECO:0000259" key="6">
    <source>
        <dbReference type="PROSITE" id="PS50110"/>
    </source>
</evidence>
<dbReference type="InterPro" id="IPR000014">
    <property type="entry name" value="PAS"/>
</dbReference>
<comment type="catalytic activity">
    <reaction evidence="1">
        <text>ATP + protein L-histidine = ADP + protein N-phospho-L-histidine.</text>
        <dbReference type="EC" id="2.7.13.3"/>
    </reaction>
</comment>
<dbReference type="Pfam" id="PF02518">
    <property type="entry name" value="HATPase_c"/>
    <property type="match status" value="1"/>
</dbReference>
<dbReference type="SMART" id="SM00091">
    <property type="entry name" value="PAS"/>
    <property type="match status" value="1"/>
</dbReference>
<dbReference type="InterPro" id="IPR001789">
    <property type="entry name" value="Sig_transdc_resp-reg_receiver"/>
</dbReference>
<keyword evidence="9" id="KW-1185">Reference proteome</keyword>
<dbReference type="SUPFAM" id="SSF55785">
    <property type="entry name" value="PYP-like sensor domain (PAS domain)"/>
    <property type="match status" value="1"/>
</dbReference>
<dbReference type="SUPFAM" id="SSF52172">
    <property type="entry name" value="CheY-like"/>
    <property type="match status" value="1"/>
</dbReference>
<dbReference type="InterPro" id="IPR005467">
    <property type="entry name" value="His_kinase_dom"/>
</dbReference>
<dbReference type="InterPro" id="IPR003594">
    <property type="entry name" value="HATPase_dom"/>
</dbReference>
<sequence length="583" mass="60724">MRPAPSQGGHRPGEARTGDPARAEAGAAPAAARRRPARAPAAWPAHLAEEAPTLLWASDAEGRLVHANRRFQSVFGLPAGALREDAWQRLLEPEALVRFRAELAAAIAVRGPFRIEVPLRTAGGARHWYRWEAAPSLGPDGALLGHAGCCTDLSEAREAEAALRELNATLERRIAERTAQLAAEAAARSAAQDRLRHAQKLEALGQLAGGVAHDFNNVSAAVLAGIALLGQRHGQALAGAAPGTARLLAELREVAERGAAISRRMLAFARREELRAAEIDPTELLRNLQAILANAIGPVVRVALDVPAALPALRADRAQLETTLINLAVNARDAMPGGGTVTLGAAVAEAGADPAGLAPGRYVRLWVADTGTGMEPAVLSRATEPFFTTKPRDRGTGLGLSMADGFAAQSGGQLRIESRPGLGTTVSLWLPCAAGQRPALAGGEARGRALIVDDQPMMRRFLTECLGREGWEVAEAEDGGQALLHLESGAPCDLLISDLAMPGMDGTALIQTARLRRPGLVAMLLTGTGRMAELAPLAERGGYALLRKPVSPAELAACLAGLALPGGAAGCGGWRSDLNAGPL</sequence>
<dbReference type="PANTHER" id="PTHR43065">
    <property type="entry name" value="SENSOR HISTIDINE KINASE"/>
    <property type="match status" value="1"/>
</dbReference>
<dbReference type="EMBL" id="JAJAQI010000045">
    <property type="protein sequence ID" value="MCB4824524.1"/>
    <property type="molecule type" value="Genomic_DNA"/>
</dbReference>
<evidence type="ECO:0000313" key="8">
    <source>
        <dbReference type="EMBL" id="MCB4824524.1"/>
    </source>
</evidence>
<reference evidence="8" key="1">
    <citation type="submission" date="2021-10" db="EMBL/GenBank/DDBJ databases">
        <title>Roseicella aerolatum sp. nov., isolated from aerosols of e-waste dismantling site.</title>
        <authorList>
            <person name="Qin T."/>
        </authorList>
    </citation>
    <scope>NUCLEOTIDE SEQUENCE</scope>
    <source>
        <strain evidence="8">GB24</strain>
    </source>
</reference>
<name>A0A9X1IH34_9PROT</name>
<evidence type="ECO:0000256" key="1">
    <source>
        <dbReference type="ARBA" id="ARBA00000085"/>
    </source>
</evidence>
<feature type="domain" description="Response regulatory" evidence="6">
    <location>
        <begin position="448"/>
        <end position="563"/>
    </location>
</feature>
<comment type="caution">
    <text evidence="8">The sequence shown here is derived from an EMBL/GenBank/DDBJ whole genome shotgun (WGS) entry which is preliminary data.</text>
</comment>
<evidence type="ECO:0000256" key="2">
    <source>
        <dbReference type="ARBA" id="ARBA00012438"/>
    </source>
</evidence>
<dbReference type="InterPro" id="IPR036890">
    <property type="entry name" value="HATPase_C_sf"/>
</dbReference>
<accession>A0A9X1IH34</accession>
<dbReference type="InterPro" id="IPR011006">
    <property type="entry name" value="CheY-like_superfamily"/>
</dbReference>
<evidence type="ECO:0000256" key="4">
    <source>
        <dbReference type="SAM" id="MobiDB-lite"/>
    </source>
</evidence>
<feature type="compositionally biased region" description="Basic and acidic residues" evidence="4">
    <location>
        <begin position="11"/>
        <end position="22"/>
    </location>
</feature>
<dbReference type="InterPro" id="IPR013656">
    <property type="entry name" value="PAS_4"/>
</dbReference>
<feature type="modified residue" description="4-aspartylphosphate" evidence="3">
    <location>
        <position position="498"/>
    </location>
</feature>
<dbReference type="AlphaFoldDB" id="A0A9X1IH34"/>
<dbReference type="Pfam" id="PF08448">
    <property type="entry name" value="PAS_4"/>
    <property type="match status" value="1"/>
</dbReference>
<dbReference type="SMART" id="SM00448">
    <property type="entry name" value="REC"/>
    <property type="match status" value="1"/>
</dbReference>